<gene>
    <name evidence="1" type="ORF">COS18_03270</name>
</gene>
<comment type="caution">
    <text evidence="1">The sequence shown here is derived from an EMBL/GenBank/DDBJ whole genome shotgun (WGS) entry which is preliminary data.</text>
</comment>
<sequence length="214" mass="24098">MVITGSLNSISYVLSVDSIKKWLTGFLGNDYKQEIIEQKPVIETPKVIMQDDITPPQLKGYNIEYKIINDHNTKKSYIQYSIPRSAIIENGAVEKIYYYFGNNKLADPLLIGKSFKPGESQNIEIPENFLLSSSELYFIIRLQDNSGNISSNIIAPWDVSAILKIGAEEFIYNQALTNFVGTNQVTFQKFSGLFVNNNGAIWWVSPKDKGTVAN</sequence>
<reference evidence="2" key="1">
    <citation type="submission" date="2017-09" db="EMBL/GenBank/DDBJ databases">
        <title>Depth-based differentiation of microbial function through sediment-hosted aquifers and enrichment of novel symbionts in the deep terrestrial subsurface.</title>
        <authorList>
            <person name="Probst A.J."/>
            <person name="Ladd B."/>
            <person name="Jarett J.K."/>
            <person name="Geller-Mcgrath D.E."/>
            <person name="Sieber C.M.K."/>
            <person name="Emerson J.B."/>
            <person name="Anantharaman K."/>
            <person name="Thomas B.C."/>
            <person name="Malmstrom R."/>
            <person name="Stieglmeier M."/>
            <person name="Klingl A."/>
            <person name="Woyke T."/>
            <person name="Ryan C.M."/>
            <person name="Banfield J.F."/>
        </authorList>
    </citation>
    <scope>NUCLEOTIDE SEQUENCE [LARGE SCALE GENOMIC DNA]</scope>
</reference>
<dbReference type="EMBL" id="PETS01000080">
    <property type="protein sequence ID" value="PIV51093.1"/>
    <property type="molecule type" value="Genomic_DNA"/>
</dbReference>
<evidence type="ECO:0000313" key="1">
    <source>
        <dbReference type="EMBL" id="PIV51093.1"/>
    </source>
</evidence>
<organism evidence="1 2">
    <name type="scientific">Candidatus Falkowbacteria bacterium CG02_land_8_20_14_3_00_36_14</name>
    <dbReference type="NCBI Taxonomy" id="1974560"/>
    <lineage>
        <taxon>Bacteria</taxon>
        <taxon>Candidatus Falkowiibacteriota</taxon>
    </lineage>
</organism>
<dbReference type="AlphaFoldDB" id="A0A2M7DMU9"/>
<evidence type="ECO:0000313" key="2">
    <source>
        <dbReference type="Proteomes" id="UP000228896"/>
    </source>
</evidence>
<name>A0A2M7DMU9_9BACT</name>
<dbReference type="Proteomes" id="UP000228896">
    <property type="component" value="Unassembled WGS sequence"/>
</dbReference>
<proteinExistence type="predicted"/>
<accession>A0A2M7DMU9</accession>
<protein>
    <submittedName>
        <fullName evidence="1">Uncharacterized protein</fullName>
    </submittedName>
</protein>